<protein>
    <submittedName>
        <fullName evidence="1">Uncharacterized protein</fullName>
    </submittedName>
</protein>
<organism evidence="1 2">
    <name type="scientific">Mucilaginibacter xinganensis</name>
    <dbReference type="NCBI Taxonomy" id="1234841"/>
    <lineage>
        <taxon>Bacteria</taxon>
        <taxon>Pseudomonadati</taxon>
        <taxon>Bacteroidota</taxon>
        <taxon>Sphingobacteriia</taxon>
        <taxon>Sphingobacteriales</taxon>
        <taxon>Sphingobacteriaceae</taxon>
        <taxon>Mucilaginibacter</taxon>
    </lineage>
</organism>
<accession>A0A223NSF7</accession>
<reference evidence="1 2" key="1">
    <citation type="submission" date="2017-08" db="EMBL/GenBank/DDBJ databases">
        <title>Complete genome sequence of Mucilaginibacter sp. strain BJC16-A31.</title>
        <authorList>
            <consortium name="Henan University of Science and Technology"/>
            <person name="You X."/>
        </authorList>
    </citation>
    <scope>NUCLEOTIDE SEQUENCE [LARGE SCALE GENOMIC DNA]</scope>
    <source>
        <strain evidence="1 2">BJC16-A31</strain>
    </source>
</reference>
<gene>
    <name evidence="1" type="ORF">MuYL_0538</name>
</gene>
<sequence>MRKGQLNSCNMEKYAGFLRAVIPAYQFYSKQTTAIFYTYNL</sequence>
<dbReference type="Proteomes" id="UP000215002">
    <property type="component" value="Chromosome"/>
</dbReference>
<evidence type="ECO:0000313" key="1">
    <source>
        <dbReference type="EMBL" id="ASU32441.1"/>
    </source>
</evidence>
<evidence type="ECO:0000313" key="2">
    <source>
        <dbReference type="Proteomes" id="UP000215002"/>
    </source>
</evidence>
<keyword evidence="2" id="KW-1185">Reference proteome</keyword>
<dbReference type="EMBL" id="CP022743">
    <property type="protein sequence ID" value="ASU32441.1"/>
    <property type="molecule type" value="Genomic_DNA"/>
</dbReference>
<proteinExistence type="predicted"/>
<name>A0A223NSF7_9SPHI</name>
<dbReference type="AlphaFoldDB" id="A0A223NSF7"/>
<dbReference type="KEGG" id="muc:MuYL_0538"/>